<dbReference type="Gene3D" id="2.60.40.790">
    <property type="match status" value="1"/>
</dbReference>
<dbReference type="InterPro" id="IPR044587">
    <property type="entry name" value="HSP21-like"/>
</dbReference>
<dbReference type="AlphaFoldDB" id="A0A7C4QUP9"/>
<accession>A0A7C4QUP9</accession>
<dbReference type="EMBL" id="DSVQ01000012">
    <property type="protein sequence ID" value="HGT38890.1"/>
    <property type="molecule type" value="Genomic_DNA"/>
</dbReference>
<evidence type="ECO:0000313" key="5">
    <source>
        <dbReference type="EMBL" id="HGT38890.1"/>
    </source>
</evidence>
<dbReference type="SUPFAM" id="SSF49764">
    <property type="entry name" value="HSP20-like chaperones"/>
    <property type="match status" value="1"/>
</dbReference>
<evidence type="ECO:0000256" key="2">
    <source>
        <dbReference type="PROSITE-ProRule" id="PRU00285"/>
    </source>
</evidence>
<dbReference type="PROSITE" id="PS01031">
    <property type="entry name" value="SHSP"/>
    <property type="match status" value="1"/>
</dbReference>
<feature type="domain" description="SHSP" evidence="4">
    <location>
        <begin position="55"/>
        <end position="162"/>
    </location>
</feature>
<dbReference type="CDD" id="cd06464">
    <property type="entry name" value="ACD_sHsps-like"/>
    <property type="match status" value="1"/>
</dbReference>
<dbReference type="GO" id="GO:0009408">
    <property type="term" value="P:response to heat"/>
    <property type="evidence" value="ECO:0007669"/>
    <property type="project" value="InterPro"/>
</dbReference>
<protein>
    <submittedName>
        <fullName evidence="5">Hsp20/alpha crystallin family protein</fullName>
    </submittedName>
</protein>
<keyword evidence="1" id="KW-0346">Stress response</keyword>
<evidence type="ECO:0000259" key="4">
    <source>
        <dbReference type="PROSITE" id="PS01031"/>
    </source>
</evidence>
<dbReference type="InterPro" id="IPR002068">
    <property type="entry name" value="A-crystallin/Hsp20_dom"/>
</dbReference>
<name>A0A7C4QUP9_9PLAN</name>
<sequence length="162" mass="18614">MSTTMTETKKEGKREEGLALEPRLGVGLPLLNRLRKEFDELWNKFFTEMPALWGAERTDLRWGFEVEDEAEAYVVKAEAPGFDPSDFNIELRGEQLVLRAKKSEKKKEKEEETFTASEFYHAMTLPPYVDVDRIEATYKQGVLTVTLPKTEEGRGRKIPVKG</sequence>
<proteinExistence type="inferred from homology"/>
<reference evidence="5" key="1">
    <citation type="journal article" date="2020" name="mSystems">
        <title>Genome- and Community-Level Interaction Insights into Carbon Utilization and Element Cycling Functions of Hydrothermarchaeota in Hydrothermal Sediment.</title>
        <authorList>
            <person name="Zhou Z."/>
            <person name="Liu Y."/>
            <person name="Xu W."/>
            <person name="Pan J."/>
            <person name="Luo Z.H."/>
            <person name="Li M."/>
        </authorList>
    </citation>
    <scope>NUCLEOTIDE SEQUENCE [LARGE SCALE GENOMIC DNA]</scope>
    <source>
        <strain evidence="5">SpSt-508</strain>
    </source>
</reference>
<evidence type="ECO:0000256" key="1">
    <source>
        <dbReference type="ARBA" id="ARBA00023016"/>
    </source>
</evidence>
<dbReference type="PANTHER" id="PTHR46733">
    <property type="entry name" value="26.5 KDA HEAT SHOCK PROTEIN, MITOCHONDRIAL"/>
    <property type="match status" value="1"/>
</dbReference>
<dbReference type="InterPro" id="IPR008978">
    <property type="entry name" value="HSP20-like_chaperone"/>
</dbReference>
<dbReference type="Pfam" id="PF00011">
    <property type="entry name" value="HSP20"/>
    <property type="match status" value="1"/>
</dbReference>
<comment type="similarity">
    <text evidence="2 3">Belongs to the small heat shock protein (HSP20) family.</text>
</comment>
<comment type="caution">
    <text evidence="5">The sequence shown here is derived from an EMBL/GenBank/DDBJ whole genome shotgun (WGS) entry which is preliminary data.</text>
</comment>
<evidence type="ECO:0000256" key="3">
    <source>
        <dbReference type="RuleBase" id="RU003616"/>
    </source>
</evidence>
<dbReference type="PANTHER" id="PTHR46733:SF4">
    <property type="entry name" value="HEAT SHOCK PROTEIN 21, CHLOROPLASTIC"/>
    <property type="match status" value="1"/>
</dbReference>
<organism evidence="5">
    <name type="scientific">Schlesneria paludicola</name>
    <dbReference type="NCBI Taxonomy" id="360056"/>
    <lineage>
        <taxon>Bacteria</taxon>
        <taxon>Pseudomonadati</taxon>
        <taxon>Planctomycetota</taxon>
        <taxon>Planctomycetia</taxon>
        <taxon>Planctomycetales</taxon>
        <taxon>Planctomycetaceae</taxon>
        <taxon>Schlesneria</taxon>
    </lineage>
</organism>
<gene>
    <name evidence="5" type="ORF">ENS64_06455</name>
</gene>